<accession>A0A250DFP7</accession>
<feature type="domain" description="Acyltransferase 3" evidence="2">
    <location>
        <begin position="1"/>
        <end position="324"/>
    </location>
</feature>
<feature type="transmembrane region" description="Helical" evidence="1">
    <location>
        <begin position="123"/>
        <end position="142"/>
    </location>
</feature>
<keyword evidence="1" id="KW-0812">Transmembrane</keyword>
<feature type="transmembrane region" description="Helical" evidence="1">
    <location>
        <begin position="65"/>
        <end position="82"/>
    </location>
</feature>
<feature type="transmembrane region" description="Helical" evidence="1">
    <location>
        <begin position="282"/>
        <end position="299"/>
    </location>
</feature>
<dbReference type="PANTHER" id="PTHR23028">
    <property type="entry name" value="ACETYLTRANSFERASE"/>
    <property type="match status" value="1"/>
</dbReference>
<feature type="transmembrane region" description="Helical" evidence="1">
    <location>
        <begin position="305"/>
        <end position="327"/>
    </location>
</feature>
<dbReference type="InterPro" id="IPR050879">
    <property type="entry name" value="Acyltransferase_3"/>
</dbReference>
<feature type="transmembrane region" description="Helical" evidence="1">
    <location>
        <begin position="218"/>
        <end position="237"/>
    </location>
</feature>
<keyword evidence="1" id="KW-1133">Transmembrane helix</keyword>
<protein>
    <recommendedName>
        <fullName evidence="2">Acyltransferase 3 domain-containing protein</fullName>
    </recommendedName>
</protein>
<proteinExistence type="predicted"/>
<dbReference type="Proteomes" id="UP000217154">
    <property type="component" value="Chromosome"/>
</dbReference>
<dbReference type="EMBL" id="CP023284">
    <property type="protein sequence ID" value="ATA52813.1"/>
    <property type="molecule type" value="Genomic_DNA"/>
</dbReference>
<feature type="transmembrane region" description="Helical" evidence="1">
    <location>
        <begin position="186"/>
        <end position="206"/>
    </location>
</feature>
<dbReference type="GO" id="GO:0000271">
    <property type="term" value="P:polysaccharide biosynthetic process"/>
    <property type="evidence" value="ECO:0007669"/>
    <property type="project" value="TreeGrafter"/>
</dbReference>
<gene>
    <name evidence="3" type="ORF">CKY39_06000</name>
</gene>
<evidence type="ECO:0000313" key="3">
    <source>
        <dbReference type="EMBL" id="ATA52813.1"/>
    </source>
</evidence>
<dbReference type="AlphaFoldDB" id="A0A250DFP7"/>
<keyword evidence="1" id="KW-0472">Membrane</keyword>
<dbReference type="RefSeq" id="WP_095743774.1">
    <property type="nucleotide sequence ID" value="NZ_CP023284.1"/>
</dbReference>
<dbReference type="InterPro" id="IPR002656">
    <property type="entry name" value="Acyl_transf_3_dom"/>
</dbReference>
<dbReference type="PANTHER" id="PTHR23028:SF53">
    <property type="entry name" value="ACYL_TRANSF_3 DOMAIN-CONTAINING PROTEIN"/>
    <property type="match status" value="1"/>
</dbReference>
<organism evidence="3 4">
    <name type="scientific">Variovorax boronicumulans</name>
    <dbReference type="NCBI Taxonomy" id="436515"/>
    <lineage>
        <taxon>Bacteria</taxon>
        <taxon>Pseudomonadati</taxon>
        <taxon>Pseudomonadota</taxon>
        <taxon>Betaproteobacteria</taxon>
        <taxon>Burkholderiales</taxon>
        <taxon>Comamonadaceae</taxon>
        <taxon>Variovorax</taxon>
    </lineage>
</organism>
<dbReference type="Pfam" id="PF01757">
    <property type="entry name" value="Acyl_transf_3"/>
    <property type="match status" value="1"/>
</dbReference>
<evidence type="ECO:0000313" key="4">
    <source>
        <dbReference type="Proteomes" id="UP000217154"/>
    </source>
</evidence>
<evidence type="ECO:0000256" key="1">
    <source>
        <dbReference type="SAM" id="Phobius"/>
    </source>
</evidence>
<feature type="transmembrane region" description="Helical" evidence="1">
    <location>
        <begin position="151"/>
        <end position="174"/>
    </location>
</feature>
<feature type="transmembrane region" description="Helical" evidence="1">
    <location>
        <begin position="21"/>
        <end position="45"/>
    </location>
</feature>
<dbReference type="GO" id="GO:0016020">
    <property type="term" value="C:membrane"/>
    <property type="evidence" value="ECO:0007669"/>
    <property type="project" value="TreeGrafter"/>
</dbReference>
<feature type="transmembrane region" description="Helical" evidence="1">
    <location>
        <begin position="243"/>
        <end position="261"/>
    </location>
</feature>
<evidence type="ECO:0000259" key="2">
    <source>
        <dbReference type="Pfam" id="PF01757"/>
    </source>
</evidence>
<reference evidence="3 4" key="1">
    <citation type="submission" date="2017-09" db="EMBL/GenBank/DDBJ databases">
        <title>The diverse metabolic capabilities of V. boronicumulans make it an excellent choice for continued studies on novel biodegradation.</title>
        <authorList>
            <person name="Sun S."/>
        </authorList>
    </citation>
    <scope>NUCLEOTIDE SEQUENCE [LARGE SCALE GENOMIC DNA]</scope>
    <source>
        <strain evidence="3 4">J1</strain>
    </source>
</reference>
<sequence length="358" mass="40292">MVILVHVSHRVANLGPALRSVTAFGQMGVQLFFVVSAFTLCVSFTRRAAEPKRLRAFYLRRFFRIAPLYYFAIPFYLAVRILRDRLGGTESFEIYSLLAMASNILFIHGFVPEGNNTIVPGGWSIGTEMAFYALFPFAFIGLRRLNLSSPLAALLVVILLLAGNLAVQLLIGITNENPFKNNSFRYFNLLNQAPVFSVGYLAFCIYNSDGWIHRCHASVPTIAFGIFCIASGLAWASDAQWKYAILPTLVAMTFLCLLEVFRKIPRQSELLCRIGKVSYSMYIFHTLFVVTILTVGSRAELLMPSWLVLSLFFIATTALTFAISSVTEKMIEERGSRWGKYWIKRLQGRTLPTRSALV</sequence>
<dbReference type="GO" id="GO:0016747">
    <property type="term" value="F:acyltransferase activity, transferring groups other than amino-acyl groups"/>
    <property type="evidence" value="ECO:0007669"/>
    <property type="project" value="InterPro"/>
</dbReference>
<name>A0A250DFP7_9BURK</name>
<dbReference type="KEGG" id="vbo:CKY39_06000"/>